<feature type="signal peptide" evidence="1">
    <location>
        <begin position="1"/>
        <end position="27"/>
    </location>
</feature>
<dbReference type="Proteomes" id="UP001234178">
    <property type="component" value="Unassembled WGS sequence"/>
</dbReference>
<comment type="caution">
    <text evidence="2">The sequence shown here is derived from an EMBL/GenBank/DDBJ whole genome shotgun (WGS) entry which is preliminary data.</text>
</comment>
<keyword evidence="1" id="KW-0732">Signal</keyword>
<evidence type="ECO:0000256" key="1">
    <source>
        <dbReference type="SAM" id="SignalP"/>
    </source>
</evidence>
<evidence type="ECO:0000313" key="3">
    <source>
        <dbReference type="Proteomes" id="UP001234178"/>
    </source>
</evidence>
<reference evidence="2 3" key="1">
    <citation type="journal article" date="2023" name="Nucleic Acids Res.">
        <title>The hologenome of Daphnia magna reveals possible DNA methylation and microbiome-mediated evolution of the host genome.</title>
        <authorList>
            <person name="Chaturvedi A."/>
            <person name="Li X."/>
            <person name="Dhandapani V."/>
            <person name="Marshall H."/>
            <person name="Kissane S."/>
            <person name="Cuenca-Cambronero M."/>
            <person name="Asole G."/>
            <person name="Calvet F."/>
            <person name="Ruiz-Romero M."/>
            <person name="Marangio P."/>
            <person name="Guigo R."/>
            <person name="Rago D."/>
            <person name="Mirbahai L."/>
            <person name="Eastwood N."/>
            <person name="Colbourne J.K."/>
            <person name="Zhou J."/>
            <person name="Mallon E."/>
            <person name="Orsini L."/>
        </authorList>
    </citation>
    <scope>NUCLEOTIDE SEQUENCE [LARGE SCALE GENOMIC DNA]</scope>
    <source>
        <strain evidence="2">LRV0_1</strain>
    </source>
</reference>
<organism evidence="2 3">
    <name type="scientific">Daphnia magna</name>
    <dbReference type="NCBI Taxonomy" id="35525"/>
    <lineage>
        <taxon>Eukaryota</taxon>
        <taxon>Metazoa</taxon>
        <taxon>Ecdysozoa</taxon>
        <taxon>Arthropoda</taxon>
        <taxon>Crustacea</taxon>
        <taxon>Branchiopoda</taxon>
        <taxon>Diplostraca</taxon>
        <taxon>Cladocera</taxon>
        <taxon>Anomopoda</taxon>
        <taxon>Daphniidae</taxon>
        <taxon>Daphnia</taxon>
    </lineage>
</organism>
<evidence type="ECO:0000313" key="2">
    <source>
        <dbReference type="EMBL" id="KAK4020737.1"/>
    </source>
</evidence>
<sequence>MQQPSIGGWSVALVALLFLLNAALITANQDGRCVSFERRCRIQIAAEHESDEHTIKINIFSTTNNVQAASALKPFLPFKLHTL</sequence>
<proteinExistence type="predicted"/>
<accession>A0ABR0A6G8</accession>
<dbReference type="EMBL" id="JAOYFB010000036">
    <property type="protein sequence ID" value="KAK4020737.1"/>
    <property type="molecule type" value="Genomic_DNA"/>
</dbReference>
<protein>
    <submittedName>
        <fullName evidence="2">Uncharacterized protein</fullName>
    </submittedName>
</protein>
<name>A0ABR0A6G8_9CRUS</name>
<feature type="chain" id="PRO_5046264676" evidence="1">
    <location>
        <begin position="28"/>
        <end position="83"/>
    </location>
</feature>
<keyword evidence="3" id="KW-1185">Reference proteome</keyword>
<gene>
    <name evidence="2" type="ORF">OUZ56_002689</name>
</gene>